<sequence length="195" mass="22382">MELECESTHSPLLTYPTRCCTNRKHVMLVAEQTLPQECTKFAKFTNAKFVSAKYTLYIFGKKALRVTYVPLHETRAWLHLHVSHVHLRREIFYCAKLTWSEFYAEVEKKRVNARAKTCICQYPPDHYSVRPSSSKLGQTALNSPCIAEQKITNTKVMMVRGKKNVSGLSMLYTSVKLVGNLRNVTVACYINRTVT</sequence>
<dbReference type="EMBL" id="GL443874">
    <property type="protein sequence ID" value="EFN61561.1"/>
    <property type="molecule type" value="Genomic_DNA"/>
</dbReference>
<dbReference type="InParanoid" id="E2AYC9"/>
<gene>
    <name evidence="1" type="ORF">EAG_02617</name>
</gene>
<keyword evidence="2" id="KW-1185">Reference proteome</keyword>
<proteinExistence type="predicted"/>
<dbReference type="AlphaFoldDB" id="E2AYC9"/>
<accession>E2AYC9</accession>
<dbReference type="Proteomes" id="UP000000311">
    <property type="component" value="Unassembled WGS sequence"/>
</dbReference>
<evidence type="ECO:0000313" key="1">
    <source>
        <dbReference type="EMBL" id="EFN61561.1"/>
    </source>
</evidence>
<reference evidence="1 2" key="1">
    <citation type="journal article" date="2010" name="Science">
        <title>Genomic comparison of the ants Camponotus floridanus and Harpegnathos saltator.</title>
        <authorList>
            <person name="Bonasio R."/>
            <person name="Zhang G."/>
            <person name="Ye C."/>
            <person name="Mutti N.S."/>
            <person name="Fang X."/>
            <person name="Qin N."/>
            <person name="Donahue G."/>
            <person name="Yang P."/>
            <person name="Li Q."/>
            <person name="Li C."/>
            <person name="Zhang P."/>
            <person name="Huang Z."/>
            <person name="Berger S.L."/>
            <person name="Reinberg D."/>
            <person name="Wang J."/>
            <person name="Liebig J."/>
        </authorList>
    </citation>
    <scope>NUCLEOTIDE SEQUENCE [LARGE SCALE GENOMIC DNA]</scope>
    <source>
        <strain evidence="2">C129</strain>
    </source>
</reference>
<protein>
    <submittedName>
        <fullName evidence="1">Uncharacterized protein</fullName>
    </submittedName>
</protein>
<organism evidence="2">
    <name type="scientific">Camponotus floridanus</name>
    <name type="common">Florida carpenter ant</name>
    <dbReference type="NCBI Taxonomy" id="104421"/>
    <lineage>
        <taxon>Eukaryota</taxon>
        <taxon>Metazoa</taxon>
        <taxon>Ecdysozoa</taxon>
        <taxon>Arthropoda</taxon>
        <taxon>Hexapoda</taxon>
        <taxon>Insecta</taxon>
        <taxon>Pterygota</taxon>
        <taxon>Neoptera</taxon>
        <taxon>Endopterygota</taxon>
        <taxon>Hymenoptera</taxon>
        <taxon>Apocrita</taxon>
        <taxon>Aculeata</taxon>
        <taxon>Formicoidea</taxon>
        <taxon>Formicidae</taxon>
        <taxon>Formicinae</taxon>
        <taxon>Camponotus</taxon>
    </lineage>
</organism>
<name>E2AYC9_CAMFO</name>
<evidence type="ECO:0000313" key="2">
    <source>
        <dbReference type="Proteomes" id="UP000000311"/>
    </source>
</evidence>